<sequence length="204" mass="21663">MTESRSSLPPPTGPRSPAGSIALVVRWLAPLSALLTVLFADTAGAAVMMLVCLATTIMWRARLPAALEVTTNLVLLVAAWSSVFLLYERLAHWDLVVHCAATAVLAELAFRALERWGRLRAPSAVAHVTVVTGLGAVLALLWEFVEFAGYALVDPRVEVGYLDTMGDLAAGCVGSLVIGALGYWARQREGTPARVPAGAAEETR</sequence>
<keyword evidence="1" id="KW-1133">Transmembrane helix</keyword>
<reference evidence="2 3" key="1">
    <citation type="submission" date="2019-11" db="EMBL/GenBank/DDBJ databases">
        <title>Draft genome sequence of Kocuria indica DP-K7, a methyl red degrading Actinobacterium.</title>
        <authorList>
            <person name="Kumaran S."/>
            <person name="Tischler D."/>
            <person name="Ngo A.C.R."/>
            <person name="Schultes F."/>
        </authorList>
    </citation>
    <scope>NUCLEOTIDE SEQUENCE [LARGE SCALE GENOMIC DNA]</scope>
    <source>
        <strain evidence="2 3">DP-K7</strain>
    </source>
</reference>
<feature type="transmembrane region" description="Helical" evidence="1">
    <location>
        <begin position="125"/>
        <end position="145"/>
    </location>
</feature>
<dbReference type="InterPro" id="IPR014509">
    <property type="entry name" value="YjdF-like"/>
</dbReference>
<proteinExistence type="predicted"/>
<evidence type="ECO:0000313" key="2">
    <source>
        <dbReference type="EMBL" id="NDO78064.1"/>
    </source>
</evidence>
<keyword evidence="1" id="KW-0472">Membrane</keyword>
<dbReference type="Proteomes" id="UP000471026">
    <property type="component" value="Unassembled WGS sequence"/>
</dbReference>
<dbReference type="Pfam" id="PF09997">
    <property type="entry name" value="DUF2238"/>
    <property type="match status" value="1"/>
</dbReference>
<feature type="transmembrane region" description="Helical" evidence="1">
    <location>
        <begin position="93"/>
        <end position="113"/>
    </location>
</feature>
<comment type="caution">
    <text evidence="2">The sequence shown here is derived from an EMBL/GenBank/DDBJ whole genome shotgun (WGS) entry which is preliminary data.</text>
</comment>
<keyword evidence="1" id="KW-0812">Transmembrane</keyword>
<name>A0A6N9QYR7_9MICC</name>
<feature type="transmembrane region" description="Helical" evidence="1">
    <location>
        <begin position="65"/>
        <end position="87"/>
    </location>
</feature>
<organism evidence="2 3">
    <name type="scientific">Kocuria marina subsp. indica</name>
    <dbReference type="NCBI Taxonomy" id="1049583"/>
    <lineage>
        <taxon>Bacteria</taxon>
        <taxon>Bacillati</taxon>
        <taxon>Actinomycetota</taxon>
        <taxon>Actinomycetes</taxon>
        <taxon>Micrococcales</taxon>
        <taxon>Micrococcaceae</taxon>
        <taxon>Kocuria</taxon>
    </lineage>
</organism>
<dbReference type="EMBL" id="WMHZ01000009">
    <property type="protein sequence ID" value="NDO78064.1"/>
    <property type="molecule type" value="Genomic_DNA"/>
</dbReference>
<evidence type="ECO:0000313" key="3">
    <source>
        <dbReference type="Proteomes" id="UP000471026"/>
    </source>
</evidence>
<feature type="transmembrane region" description="Helical" evidence="1">
    <location>
        <begin position="165"/>
        <end position="185"/>
    </location>
</feature>
<protein>
    <recommendedName>
        <fullName evidence="4">DUF2238 domain-containing protein</fullName>
    </recommendedName>
</protein>
<gene>
    <name evidence="2" type="ORF">GKZ75_07445</name>
</gene>
<evidence type="ECO:0000256" key="1">
    <source>
        <dbReference type="SAM" id="Phobius"/>
    </source>
</evidence>
<dbReference type="AlphaFoldDB" id="A0A6N9QYR7"/>
<dbReference type="RefSeq" id="WP_052160985.1">
    <property type="nucleotide sequence ID" value="NZ_WMHZ01000009.1"/>
</dbReference>
<accession>A0A6N9QYR7</accession>
<feature type="transmembrane region" description="Helical" evidence="1">
    <location>
        <begin position="27"/>
        <end position="53"/>
    </location>
</feature>
<evidence type="ECO:0008006" key="4">
    <source>
        <dbReference type="Google" id="ProtNLM"/>
    </source>
</evidence>